<dbReference type="Proteomes" id="UP001214131">
    <property type="component" value="Plasmid unnamed3"/>
</dbReference>
<dbReference type="AlphaFoldDB" id="A0ABD7X9A0"/>
<evidence type="ECO:0000259" key="1">
    <source>
        <dbReference type="Pfam" id="PF09851"/>
    </source>
</evidence>
<dbReference type="InterPro" id="IPR018649">
    <property type="entry name" value="SHOCT"/>
</dbReference>
<reference evidence="2 3" key="1">
    <citation type="submission" date="2023-02" db="EMBL/GenBank/DDBJ databases">
        <title>Comparative genomics and fermentation flavor characterization of five lactic acid bacteria reveal flavor biosynthesis metabolic pathways in fermented muskmelon puree.</title>
        <authorList>
            <person name="Yuan L."/>
            <person name="Li M."/>
            <person name="Xu X."/>
            <person name="Lao F."/>
            <person name="Wu J."/>
        </authorList>
    </citation>
    <scope>NUCLEOTIDE SEQUENCE [LARGE SCALE GENOMIC DNA]</scope>
    <source>
        <strain evidence="2 3">Ca-4</strain>
        <plasmid evidence="2 3">unnamed3</plasmid>
    </source>
</reference>
<dbReference type="Pfam" id="PF09851">
    <property type="entry name" value="SHOCT"/>
    <property type="match status" value="1"/>
</dbReference>
<proteinExistence type="predicted"/>
<organism evidence="2 3">
    <name type="scientific">Pediococcus pentosaceus</name>
    <dbReference type="NCBI Taxonomy" id="1255"/>
    <lineage>
        <taxon>Bacteria</taxon>
        <taxon>Bacillati</taxon>
        <taxon>Bacillota</taxon>
        <taxon>Bacilli</taxon>
        <taxon>Lactobacillales</taxon>
        <taxon>Lactobacillaceae</taxon>
        <taxon>Pediococcus</taxon>
    </lineage>
</organism>
<gene>
    <name evidence="2" type="ORF">PWB86_09890</name>
</gene>
<evidence type="ECO:0000313" key="3">
    <source>
        <dbReference type="Proteomes" id="UP001214131"/>
    </source>
</evidence>
<name>A0ABD7X9A0_PEDPE</name>
<accession>A0ABD7X9A0</accession>
<dbReference type="RefSeq" id="WP_275000756.1">
    <property type="nucleotide sequence ID" value="NZ_CP118742.1"/>
</dbReference>
<evidence type="ECO:0000313" key="2">
    <source>
        <dbReference type="EMBL" id="WEA58310.1"/>
    </source>
</evidence>
<geneLocation type="plasmid" evidence="2 3">
    <name>unnamed3</name>
</geneLocation>
<protein>
    <submittedName>
        <fullName evidence="2">SHOCT domain-containing protein</fullName>
    </submittedName>
</protein>
<feature type="domain" description="SHOCT" evidence="1">
    <location>
        <begin position="161"/>
        <end position="188"/>
    </location>
</feature>
<sequence length="190" mass="21428">MTAFEGFLFSHGLKDKLVRIADEKISGWQHLYIALQGGVKEYLYATDDAIYIIKKGYMTGHTFGDGVYRIPYQNITNVSVEYHFLSGYLEVSTNGMQTEAKSYWSTDRKTDPKKAPNCITILNKKDAQGFQKAADKILKMAAEVQNNNRNTSPALETDYTDELIKLKDLVDAGVITQNEFNAKKKQILGL</sequence>
<dbReference type="EMBL" id="CP118742">
    <property type="protein sequence ID" value="WEA58310.1"/>
    <property type="molecule type" value="Genomic_DNA"/>
</dbReference>
<keyword evidence="2" id="KW-0614">Plasmid</keyword>